<evidence type="ECO:0000313" key="2">
    <source>
        <dbReference type="EMBL" id="MBK9715962.1"/>
    </source>
</evidence>
<gene>
    <name evidence="2" type="ORF">IPO85_00235</name>
</gene>
<accession>A0A9D7XFI7</accession>
<evidence type="ECO:0000259" key="1">
    <source>
        <dbReference type="Pfam" id="PF07510"/>
    </source>
</evidence>
<keyword evidence="2" id="KW-0255">Endonuclease</keyword>
<keyword evidence="2" id="KW-0540">Nuclease</keyword>
<evidence type="ECO:0000313" key="3">
    <source>
        <dbReference type="Proteomes" id="UP000808349"/>
    </source>
</evidence>
<dbReference type="PANTHER" id="PTHR35149">
    <property type="entry name" value="SLL5132 PROTEIN"/>
    <property type="match status" value="1"/>
</dbReference>
<name>A0A9D7XFI7_9BACT</name>
<dbReference type="Proteomes" id="UP000808349">
    <property type="component" value="Unassembled WGS sequence"/>
</dbReference>
<reference evidence="2 3" key="1">
    <citation type="submission" date="2020-10" db="EMBL/GenBank/DDBJ databases">
        <title>Connecting structure to function with the recovery of over 1000 high-quality activated sludge metagenome-assembled genomes encoding full-length rRNA genes using long-read sequencing.</title>
        <authorList>
            <person name="Singleton C.M."/>
            <person name="Petriglieri F."/>
            <person name="Kristensen J.M."/>
            <person name="Kirkegaard R.H."/>
            <person name="Michaelsen T.Y."/>
            <person name="Andersen M.H."/>
            <person name="Karst S.M."/>
            <person name="Dueholm M.S."/>
            <person name="Nielsen P.H."/>
            <person name="Albertsen M."/>
        </authorList>
    </citation>
    <scope>NUCLEOTIDE SEQUENCE [LARGE SCALE GENOMIC DNA]</scope>
    <source>
        <strain evidence="2">Ribe_18-Q3-R11-54_BAT3C.373</strain>
    </source>
</reference>
<dbReference type="AlphaFoldDB" id="A0A9D7XFI7"/>
<dbReference type="InterPro" id="IPR011089">
    <property type="entry name" value="GmrSD_C"/>
</dbReference>
<dbReference type="PANTHER" id="PTHR35149:SF2">
    <property type="entry name" value="DUF262 DOMAIN-CONTAINING PROTEIN"/>
    <property type="match status" value="1"/>
</dbReference>
<dbReference type="Pfam" id="PF07510">
    <property type="entry name" value="GmrSD_C"/>
    <property type="match status" value="1"/>
</dbReference>
<sequence length="108" mass="12857">MQSKNRIYLLELLENYNNREYVSVENPDITIEHIYPQNPDAKWYDMLEESSIKEMQDKYLNTIANLTLSGNNGSLGNKMFSDKKILNKDDKQQGYVFSRLWLNQYLRN</sequence>
<dbReference type="GO" id="GO:0004519">
    <property type="term" value="F:endonuclease activity"/>
    <property type="evidence" value="ECO:0007669"/>
    <property type="project" value="UniProtKB-KW"/>
</dbReference>
<keyword evidence="2" id="KW-0378">Hydrolase</keyword>
<comment type="caution">
    <text evidence="2">The sequence shown here is derived from an EMBL/GenBank/DDBJ whole genome shotgun (WGS) entry which is preliminary data.</text>
</comment>
<proteinExistence type="predicted"/>
<protein>
    <submittedName>
        <fullName evidence="2">HNH endonuclease</fullName>
    </submittedName>
</protein>
<organism evidence="2 3">
    <name type="scientific">Candidatus Defluviibacterium haderslevense</name>
    <dbReference type="NCBI Taxonomy" id="2981993"/>
    <lineage>
        <taxon>Bacteria</taxon>
        <taxon>Pseudomonadati</taxon>
        <taxon>Bacteroidota</taxon>
        <taxon>Saprospiria</taxon>
        <taxon>Saprospirales</taxon>
        <taxon>Saprospiraceae</taxon>
        <taxon>Candidatus Defluviibacterium</taxon>
    </lineage>
</organism>
<dbReference type="EMBL" id="JADKFW010000002">
    <property type="protein sequence ID" value="MBK9715962.1"/>
    <property type="molecule type" value="Genomic_DNA"/>
</dbReference>
<feature type="domain" description="GmrSD restriction endonucleases C-terminal" evidence="1">
    <location>
        <begin position="5"/>
        <end position="98"/>
    </location>
</feature>